<dbReference type="Proteomes" id="UP000197025">
    <property type="component" value="Unassembled WGS sequence"/>
</dbReference>
<dbReference type="RefSeq" id="WP_088572510.1">
    <property type="nucleotide sequence ID" value="NZ_FYEK01000078.1"/>
</dbReference>
<dbReference type="PANTHER" id="PTHR44068:SF11">
    <property type="entry name" value="GERANYL DIPHOSPHATE 2-C-METHYLTRANSFERASE"/>
    <property type="match status" value="1"/>
</dbReference>
<keyword evidence="3" id="KW-0489">Methyltransferase</keyword>
<evidence type="ECO:0000313" key="3">
    <source>
        <dbReference type="EMBL" id="SNB76212.1"/>
    </source>
</evidence>
<keyword evidence="4" id="KW-1185">Reference proteome</keyword>
<dbReference type="CDD" id="cd02440">
    <property type="entry name" value="AdoMet_MTases"/>
    <property type="match status" value="1"/>
</dbReference>
<name>A0A212RU49_9CHLR</name>
<dbReference type="GO" id="GO:0032259">
    <property type="term" value="P:methylation"/>
    <property type="evidence" value="ECO:0007669"/>
    <property type="project" value="UniProtKB-KW"/>
</dbReference>
<evidence type="ECO:0000259" key="2">
    <source>
        <dbReference type="Pfam" id="PF08241"/>
    </source>
</evidence>
<dbReference type="Pfam" id="PF08241">
    <property type="entry name" value="Methyltransf_11"/>
    <property type="match status" value="1"/>
</dbReference>
<dbReference type="Gene3D" id="3.40.50.150">
    <property type="entry name" value="Vaccinia Virus protein VP39"/>
    <property type="match status" value="1"/>
</dbReference>
<gene>
    <name evidence="3" type="ORF">SAMN02746019_00028330</name>
</gene>
<dbReference type="InterPro" id="IPR050447">
    <property type="entry name" value="Erg6_SMT_methyltransf"/>
</dbReference>
<organism evidence="3 4">
    <name type="scientific">Thermoflexus hugenholtzii JAD2</name>
    <dbReference type="NCBI Taxonomy" id="877466"/>
    <lineage>
        <taxon>Bacteria</taxon>
        <taxon>Bacillati</taxon>
        <taxon>Chloroflexota</taxon>
        <taxon>Thermoflexia</taxon>
        <taxon>Thermoflexales</taxon>
        <taxon>Thermoflexaceae</taxon>
        <taxon>Thermoflexus</taxon>
    </lineage>
</organism>
<dbReference type="OrthoDB" id="7365827at2"/>
<proteinExistence type="predicted"/>
<sequence>MGERGLRVIREFQSYYDDLNGVRRAIVQRIPIAPGERWLDVGTGDGWFALEIEKAGSPGVVVGIDLARCEVELARQHARDLSSRSSVFVQMDAYRLAFPSETFDGVGTFLALQDICLDLPSLHRFLGEIRRVLKPGGWLALATTTPEDAETPSQRLALEIYQYIRAGFFTKAEIRAALERMGFQVEQVEFYPTGVNLDPDEARAFIQFECDWLERAYGWRNKPDWRAVWARFEPRIRELGGLEVDAKVTFFLARKARSPEPLRAAPVSASAEVHA</sequence>
<protein>
    <submittedName>
        <fullName evidence="3">Methylase involved in ubiquinone/menaquinone biosynthesis</fullName>
    </submittedName>
</protein>
<dbReference type="GO" id="GO:0008757">
    <property type="term" value="F:S-adenosylmethionine-dependent methyltransferase activity"/>
    <property type="evidence" value="ECO:0007669"/>
    <property type="project" value="InterPro"/>
</dbReference>
<dbReference type="InParanoid" id="A0A212RU49"/>
<dbReference type="InterPro" id="IPR029063">
    <property type="entry name" value="SAM-dependent_MTases_sf"/>
</dbReference>
<keyword evidence="1" id="KW-0808">Transferase</keyword>
<keyword evidence="3" id="KW-0830">Ubiquinone</keyword>
<evidence type="ECO:0000313" key="4">
    <source>
        <dbReference type="Proteomes" id="UP000197025"/>
    </source>
</evidence>
<evidence type="ECO:0000256" key="1">
    <source>
        <dbReference type="ARBA" id="ARBA00022679"/>
    </source>
</evidence>
<dbReference type="InterPro" id="IPR013216">
    <property type="entry name" value="Methyltransf_11"/>
</dbReference>
<reference evidence="4" key="1">
    <citation type="submission" date="2017-06" db="EMBL/GenBank/DDBJ databases">
        <authorList>
            <person name="Varghese N."/>
            <person name="Submissions S."/>
        </authorList>
    </citation>
    <scope>NUCLEOTIDE SEQUENCE [LARGE SCALE GENOMIC DNA]</scope>
    <source>
        <strain evidence="4">JAD2</strain>
    </source>
</reference>
<feature type="domain" description="Methyltransferase type 11" evidence="2">
    <location>
        <begin position="39"/>
        <end position="140"/>
    </location>
</feature>
<dbReference type="PANTHER" id="PTHR44068">
    <property type="entry name" value="ZGC:194242"/>
    <property type="match status" value="1"/>
</dbReference>
<dbReference type="SUPFAM" id="SSF53335">
    <property type="entry name" value="S-adenosyl-L-methionine-dependent methyltransferases"/>
    <property type="match status" value="1"/>
</dbReference>
<dbReference type="AlphaFoldDB" id="A0A212RU49"/>
<accession>A0A212RU49</accession>
<dbReference type="EMBL" id="FYEK01000078">
    <property type="protein sequence ID" value="SNB76212.1"/>
    <property type="molecule type" value="Genomic_DNA"/>
</dbReference>